<feature type="compositionally biased region" description="Basic and acidic residues" evidence="1">
    <location>
        <begin position="512"/>
        <end position="526"/>
    </location>
</feature>
<feature type="compositionally biased region" description="Polar residues" evidence="1">
    <location>
        <begin position="556"/>
        <end position="570"/>
    </location>
</feature>
<accession>A0ABD3QMH5</accession>
<feature type="compositionally biased region" description="Polar residues" evidence="1">
    <location>
        <begin position="598"/>
        <end position="608"/>
    </location>
</feature>
<feature type="region of interest" description="Disordered" evidence="1">
    <location>
        <begin position="401"/>
        <end position="483"/>
    </location>
</feature>
<evidence type="ECO:0000259" key="2">
    <source>
        <dbReference type="PROSITE" id="PS50112"/>
    </source>
</evidence>
<name>A0ABD3QMH5_9STRA</name>
<dbReference type="InterPro" id="IPR000014">
    <property type="entry name" value="PAS"/>
</dbReference>
<dbReference type="PROSITE" id="PS00036">
    <property type="entry name" value="BZIP_BASIC"/>
    <property type="match status" value="1"/>
</dbReference>
<dbReference type="Pfam" id="PF00989">
    <property type="entry name" value="PAS"/>
    <property type="match status" value="1"/>
</dbReference>
<dbReference type="InterPro" id="IPR013767">
    <property type="entry name" value="PAS_fold"/>
</dbReference>
<dbReference type="Gene3D" id="1.20.5.170">
    <property type="match status" value="1"/>
</dbReference>
<evidence type="ECO:0000313" key="4">
    <source>
        <dbReference type="Proteomes" id="UP001516023"/>
    </source>
</evidence>
<organism evidence="3 4">
    <name type="scientific">Cyclotella cryptica</name>
    <dbReference type="NCBI Taxonomy" id="29204"/>
    <lineage>
        <taxon>Eukaryota</taxon>
        <taxon>Sar</taxon>
        <taxon>Stramenopiles</taxon>
        <taxon>Ochrophyta</taxon>
        <taxon>Bacillariophyta</taxon>
        <taxon>Coscinodiscophyceae</taxon>
        <taxon>Thalassiosirophycidae</taxon>
        <taxon>Stephanodiscales</taxon>
        <taxon>Stephanodiscaceae</taxon>
        <taxon>Cyclotella</taxon>
    </lineage>
</organism>
<dbReference type="Proteomes" id="UP001516023">
    <property type="component" value="Unassembled WGS sequence"/>
</dbReference>
<feature type="region of interest" description="Disordered" evidence="1">
    <location>
        <begin position="61"/>
        <end position="110"/>
    </location>
</feature>
<sequence length="723" mass="78737">MPAPIHQQLSAPQINNRPPSVSSQASIHQQQQELLKVAKLLATSNPSLAVAAMEQALAMGAQSQRHQQLQVQQPQQPKRGSQHQLEQFPDAQGTTSSQTRIAPTMSSSTISIKKNESNVSLKNAIQIDRAQKSRKVSKKKNIVKSDQGEPSVSMPARPISQSRDKDPVAAASVKVAVGTNQKRTLTGSSSKTPLPAEPVSLLTLQTWSREQLEAYVKKLQENNEPIPNTVRIVLEDARKRDEKKHAKRMANRISASTSRARKKQLIDELTAAHAKLRRHALILAHLPDPVVVIGTGGEIKFCSVQLQRLLKLEADDLLGSNIEHLIVPDSRGAIRRLIQDLVEVEQHAILEQTDGSQESQVNDQNGGGNSNSSRDCSNEANASQASVQSFPLLEVNVDSAEGAGAKTSRSSSSDVRTRHTHVKTNKASQAALFSSKHDSTLPTANKGASERNNEPPTKKAKTNARSDKAISEESTSFDEVKPSNTVTANVDDVMGSAVTANNADAKLSSLMHRSENEPEAGREKTKLRTRGTRKQPSLDQKYVLYSCTSGKLPLNQRESPSLSADSSTPAPSAGLNASEYSGDRESNESSDNEQDSSLISGNSVTRNKSGIRRSPLAPACNVCLIRSDLTTIWCELTSSIRTRARNDEDSHLGIIDHNPRAEVDEEVEASNGDEKELLLCLRPILEGEKVGEELRFPHKRSKLVNENKDSSVADFEISPTETK</sequence>
<dbReference type="Gene3D" id="3.30.450.20">
    <property type="entry name" value="PAS domain"/>
    <property type="match status" value="1"/>
</dbReference>
<dbReference type="NCBIfam" id="TIGR00229">
    <property type="entry name" value="sensory_box"/>
    <property type="match status" value="1"/>
</dbReference>
<feature type="region of interest" description="Disordered" evidence="1">
    <location>
        <begin position="553"/>
        <end position="611"/>
    </location>
</feature>
<dbReference type="CDD" id="cd00130">
    <property type="entry name" value="PAS"/>
    <property type="match status" value="1"/>
</dbReference>
<feature type="region of interest" description="Disordered" evidence="1">
    <location>
        <begin position="507"/>
        <end position="540"/>
    </location>
</feature>
<evidence type="ECO:0000256" key="1">
    <source>
        <dbReference type="SAM" id="MobiDB-lite"/>
    </source>
</evidence>
<dbReference type="AlphaFoldDB" id="A0ABD3QMH5"/>
<keyword evidence="4" id="KW-1185">Reference proteome</keyword>
<dbReference type="InterPro" id="IPR035965">
    <property type="entry name" value="PAS-like_dom_sf"/>
</dbReference>
<reference evidence="3 4" key="1">
    <citation type="journal article" date="2020" name="G3 (Bethesda)">
        <title>Improved Reference Genome for Cyclotella cryptica CCMP332, a Model for Cell Wall Morphogenesis, Salinity Adaptation, and Lipid Production in Diatoms (Bacillariophyta).</title>
        <authorList>
            <person name="Roberts W.R."/>
            <person name="Downey K.M."/>
            <person name="Ruck E.C."/>
            <person name="Traller J.C."/>
            <person name="Alverson A.J."/>
        </authorList>
    </citation>
    <scope>NUCLEOTIDE SEQUENCE [LARGE SCALE GENOMIC DNA]</scope>
    <source>
        <strain evidence="3 4">CCMP332</strain>
    </source>
</reference>
<feature type="compositionally biased region" description="Basic residues" evidence="1">
    <location>
        <begin position="132"/>
        <end position="142"/>
    </location>
</feature>
<gene>
    <name evidence="3" type="ORF">HJC23_002414</name>
</gene>
<feature type="compositionally biased region" description="Low complexity" evidence="1">
    <location>
        <begin position="62"/>
        <end position="84"/>
    </location>
</feature>
<dbReference type="EMBL" id="JABMIG020000029">
    <property type="protein sequence ID" value="KAL3801121.1"/>
    <property type="molecule type" value="Genomic_DNA"/>
</dbReference>
<dbReference type="InterPro" id="IPR004827">
    <property type="entry name" value="bZIP"/>
</dbReference>
<feature type="region of interest" description="Disordered" evidence="1">
    <location>
        <begin position="1"/>
        <end position="29"/>
    </location>
</feature>
<dbReference type="PROSITE" id="PS50112">
    <property type="entry name" value="PAS"/>
    <property type="match status" value="1"/>
</dbReference>
<feature type="compositionally biased region" description="Polar residues" evidence="1">
    <location>
        <begin position="92"/>
        <end position="110"/>
    </location>
</feature>
<feature type="region of interest" description="Disordered" evidence="1">
    <location>
        <begin position="123"/>
        <end position="170"/>
    </location>
</feature>
<comment type="caution">
    <text evidence="3">The sequence shown here is derived from an EMBL/GenBank/DDBJ whole genome shotgun (WGS) entry which is preliminary data.</text>
</comment>
<dbReference type="CDD" id="cd14686">
    <property type="entry name" value="bZIP"/>
    <property type="match status" value="1"/>
</dbReference>
<feature type="compositionally biased region" description="Polar residues" evidence="1">
    <location>
        <begin position="353"/>
        <end position="364"/>
    </location>
</feature>
<dbReference type="SMART" id="SM00091">
    <property type="entry name" value="PAS"/>
    <property type="match status" value="1"/>
</dbReference>
<feature type="compositionally biased region" description="Polar residues" evidence="1">
    <location>
        <begin position="374"/>
        <end position="387"/>
    </location>
</feature>
<feature type="region of interest" description="Disordered" evidence="1">
    <location>
        <begin position="350"/>
        <end position="387"/>
    </location>
</feature>
<feature type="domain" description="PAS" evidence="2">
    <location>
        <begin position="275"/>
        <end position="345"/>
    </location>
</feature>
<proteinExistence type="predicted"/>
<evidence type="ECO:0000313" key="3">
    <source>
        <dbReference type="EMBL" id="KAL3801121.1"/>
    </source>
</evidence>
<dbReference type="SUPFAM" id="SSF55785">
    <property type="entry name" value="PYP-like sensor domain (PAS domain)"/>
    <property type="match status" value="1"/>
</dbReference>
<feature type="compositionally biased region" description="Basic and acidic residues" evidence="1">
    <location>
        <begin position="448"/>
        <end position="457"/>
    </location>
</feature>
<feature type="compositionally biased region" description="Polar residues" evidence="1">
    <location>
        <begin position="7"/>
        <end position="29"/>
    </location>
</feature>
<protein>
    <recommendedName>
        <fullName evidence="2">PAS domain-containing protein</fullName>
    </recommendedName>
</protein>